<organism evidence="14 15">
    <name type="scientific">Triparma verrucosa</name>
    <dbReference type="NCBI Taxonomy" id="1606542"/>
    <lineage>
        <taxon>Eukaryota</taxon>
        <taxon>Sar</taxon>
        <taxon>Stramenopiles</taxon>
        <taxon>Ochrophyta</taxon>
        <taxon>Bolidophyceae</taxon>
        <taxon>Parmales</taxon>
        <taxon>Triparmaceae</taxon>
        <taxon>Triparma</taxon>
    </lineage>
</organism>
<keyword evidence="8" id="KW-0560">Oxidoreductase</keyword>
<evidence type="ECO:0000256" key="9">
    <source>
        <dbReference type="ARBA" id="ARBA00023004"/>
    </source>
</evidence>
<evidence type="ECO:0000256" key="10">
    <source>
        <dbReference type="ARBA" id="ARBA00023098"/>
    </source>
</evidence>
<feature type="domain" description="Cytochrome b5 heme-binding" evidence="13">
    <location>
        <begin position="138"/>
        <end position="212"/>
    </location>
</feature>
<dbReference type="InterPro" id="IPR036400">
    <property type="entry name" value="Cyt_B5-like_heme/steroid_sf"/>
</dbReference>
<name>A0A9W7FF87_9STRA</name>
<keyword evidence="5 12" id="KW-0812">Transmembrane</keyword>
<dbReference type="GO" id="GO:0016020">
    <property type="term" value="C:membrane"/>
    <property type="evidence" value="ECO:0007669"/>
    <property type="project" value="UniProtKB-SubCell"/>
</dbReference>
<gene>
    <name evidence="14" type="ORF">TrVE_jg3302</name>
</gene>
<dbReference type="SMART" id="SM01117">
    <property type="entry name" value="Cyt-b5"/>
    <property type="match status" value="1"/>
</dbReference>
<keyword evidence="9" id="KW-0408">Iron</keyword>
<feature type="transmembrane region" description="Helical" evidence="12">
    <location>
        <begin position="422"/>
        <end position="440"/>
    </location>
</feature>
<dbReference type="GO" id="GO:0006629">
    <property type="term" value="P:lipid metabolic process"/>
    <property type="evidence" value="ECO:0007669"/>
    <property type="project" value="UniProtKB-KW"/>
</dbReference>
<keyword evidence="6" id="KW-0479">Metal-binding</keyword>
<keyword evidence="11 12" id="KW-0472">Membrane</keyword>
<dbReference type="GO" id="GO:0016717">
    <property type="term" value="F:oxidoreductase activity, acting on paired donors, with oxidation of a pair of donors resulting in the reduction of molecular oxygen to two molecules of water"/>
    <property type="evidence" value="ECO:0007669"/>
    <property type="project" value="TreeGrafter"/>
</dbReference>
<dbReference type="Pfam" id="PF00173">
    <property type="entry name" value="Cyt-b5"/>
    <property type="match status" value="1"/>
</dbReference>
<keyword evidence="7 12" id="KW-1133">Transmembrane helix</keyword>
<protein>
    <recommendedName>
        <fullName evidence="13">Cytochrome b5 heme-binding domain-containing protein</fullName>
    </recommendedName>
</protein>
<evidence type="ECO:0000256" key="6">
    <source>
        <dbReference type="ARBA" id="ARBA00022723"/>
    </source>
</evidence>
<reference evidence="15" key="1">
    <citation type="journal article" date="2023" name="Commun. Biol.">
        <title>Genome analysis of Parmales, the sister group of diatoms, reveals the evolutionary specialization of diatoms from phago-mixotrophs to photoautotrophs.</title>
        <authorList>
            <person name="Ban H."/>
            <person name="Sato S."/>
            <person name="Yoshikawa S."/>
            <person name="Yamada K."/>
            <person name="Nakamura Y."/>
            <person name="Ichinomiya M."/>
            <person name="Sato N."/>
            <person name="Blanc-Mathieu R."/>
            <person name="Endo H."/>
            <person name="Kuwata A."/>
            <person name="Ogata H."/>
        </authorList>
    </citation>
    <scope>NUCLEOTIDE SEQUENCE [LARGE SCALE GENOMIC DNA]</scope>
    <source>
        <strain evidence="15">NIES 3699</strain>
    </source>
</reference>
<dbReference type="Gene3D" id="3.10.120.10">
    <property type="entry name" value="Cytochrome b5-like heme/steroid binding domain"/>
    <property type="match status" value="1"/>
</dbReference>
<feature type="transmembrane region" description="Helical" evidence="12">
    <location>
        <begin position="452"/>
        <end position="474"/>
    </location>
</feature>
<evidence type="ECO:0000256" key="2">
    <source>
        <dbReference type="ARBA" id="ARBA00005189"/>
    </source>
</evidence>
<comment type="subcellular location">
    <subcellularLocation>
        <location evidence="1">Membrane</location>
        <topology evidence="1">Multi-pass membrane protein</topology>
    </subcellularLocation>
</comment>
<sequence>MAFVSSFLLFSSHNNHTSNLESFGPSLFLLQFNSVALTVYVAGLFMLLKVSRTKFERDVVTNADRIAEKSTVKTSKINSSTARSVHLPFKLAMTFALISGLRKIDIINAFCAALWEHAVGNAFSQLTTLTHVNLATGGPVFPLSEVKVHCTVSDLWLIIDSEVYDATSFAPDHPGGTIINKYAGKDCSDQFKAFHRPRVAGYLKKYRIGSLRPEDRAEPSAATVAYRDLRTKLWKDGHFKPNATYYYGRHAVWVFLILLSVVCVMRGPNFSVRVLLGGCSLGLGLQQAAFLAHDAAHNGVLEPAGKGGVNWLAWFLGSVVFGISISMWTEEHSMHHAITIRPREDPQFNYLPIWLIDKKELENEKVDGKGGYKMNPVVTFLVRLQHFHFLPLVIIVGRINLHAISVVFELKRIFEQSKSPSSISASSFLGLLGMAVYWTWHGTLVSHLPTYLDVAIFSLCSHITAGFLHIQLLLSHMDVTTHTEEEEDAMGFFKFQCQTSRNIKVEPYEDWFHGGLQYQIEHHLFPQLPRHQLIVVKPMVEEICSQHGVIYRDDTFTEALTGVLRNLKELAWAVVTLDQ</sequence>
<dbReference type="PANTHER" id="PTHR19353">
    <property type="entry name" value="FATTY ACID DESATURASE 2"/>
    <property type="match status" value="1"/>
</dbReference>
<evidence type="ECO:0000313" key="15">
    <source>
        <dbReference type="Proteomes" id="UP001165160"/>
    </source>
</evidence>
<comment type="pathway">
    <text evidence="2">Lipid metabolism.</text>
</comment>
<feature type="transmembrane region" description="Helical" evidence="12">
    <location>
        <begin position="308"/>
        <end position="328"/>
    </location>
</feature>
<evidence type="ECO:0000256" key="12">
    <source>
        <dbReference type="SAM" id="Phobius"/>
    </source>
</evidence>
<dbReference type="SUPFAM" id="SSF55856">
    <property type="entry name" value="Cytochrome b5-like heme/steroid binding domain"/>
    <property type="match status" value="1"/>
</dbReference>
<dbReference type="GO" id="GO:0046872">
    <property type="term" value="F:metal ion binding"/>
    <property type="evidence" value="ECO:0007669"/>
    <property type="project" value="UniProtKB-KW"/>
</dbReference>
<accession>A0A9W7FF87</accession>
<evidence type="ECO:0000256" key="8">
    <source>
        <dbReference type="ARBA" id="ARBA00023002"/>
    </source>
</evidence>
<dbReference type="InterPro" id="IPR005804">
    <property type="entry name" value="FA_desaturase_dom"/>
</dbReference>
<dbReference type="PROSITE" id="PS50255">
    <property type="entry name" value="CYTOCHROME_B5_2"/>
    <property type="match status" value="1"/>
</dbReference>
<feature type="transmembrane region" description="Helical" evidence="12">
    <location>
        <begin position="250"/>
        <end position="268"/>
    </location>
</feature>
<feature type="transmembrane region" description="Helical" evidence="12">
    <location>
        <begin position="27"/>
        <end position="48"/>
    </location>
</feature>
<dbReference type="Pfam" id="PF00487">
    <property type="entry name" value="FA_desaturase"/>
    <property type="match status" value="1"/>
</dbReference>
<comment type="caution">
    <text evidence="14">The sequence shown here is derived from an EMBL/GenBank/DDBJ whole genome shotgun (WGS) entry which is preliminary data.</text>
</comment>
<dbReference type="InterPro" id="IPR012171">
    <property type="entry name" value="Fatty_acid_desaturase"/>
</dbReference>
<evidence type="ECO:0000256" key="3">
    <source>
        <dbReference type="ARBA" id="ARBA00009295"/>
    </source>
</evidence>
<proteinExistence type="inferred from homology"/>
<evidence type="ECO:0000256" key="7">
    <source>
        <dbReference type="ARBA" id="ARBA00022989"/>
    </source>
</evidence>
<evidence type="ECO:0000256" key="1">
    <source>
        <dbReference type="ARBA" id="ARBA00004141"/>
    </source>
</evidence>
<evidence type="ECO:0000256" key="11">
    <source>
        <dbReference type="ARBA" id="ARBA00023136"/>
    </source>
</evidence>
<dbReference type="PANTHER" id="PTHR19353:SF30">
    <property type="entry name" value="DELTA 8-(E)-SPHINGOLIPID DESATURASE"/>
    <property type="match status" value="1"/>
</dbReference>
<evidence type="ECO:0000313" key="14">
    <source>
        <dbReference type="EMBL" id="GMI11021.1"/>
    </source>
</evidence>
<dbReference type="CDD" id="cd03506">
    <property type="entry name" value="Delta6-FADS-like"/>
    <property type="match status" value="1"/>
</dbReference>
<dbReference type="Proteomes" id="UP001165160">
    <property type="component" value="Unassembled WGS sequence"/>
</dbReference>
<dbReference type="AlphaFoldDB" id="A0A9W7FF87"/>
<evidence type="ECO:0000256" key="4">
    <source>
        <dbReference type="ARBA" id="ARBA00022617"/>
    </source>
</evidence>
<comment type="similarity">
    <text evidence="3">Belongs to the fatty acid desaturase type 1 family.</text>
</comment>
<keyword evidence="4" id="KW-0349">Heme</keyword>
<keyword evidence="15" id="KW-1185">Reference proteome</keyword>
<keyword evidence="10" id="KW-0443">Lipid metabolism</keyword>
<dbReference type="EMBL" id="BRXX01000424">
    <property type="protein sequence ID" value="GMI11021.1"/>
    <property type="molecule type" value="Genomic_DNA"/>
</dbReference>
<dbReference type="InterPro" id="IPR001199">
    <property type="entry name" value="Cyt_B5-like_heme/steroid-bd"/>
</dbReference>
<evidence type="ECO:0000256" key="5">
    <source>
        <dbReference type="ARBA" id="ARBA00022692"/>
    </source>
</evidence>
<evidence type="ECO:0000259" key="13">
    <source>
        <dbReference type="PROSITE" id="PS50255"/>
    </source>
</evidence>